<gene>
    <name evidence="1" type="ORF">C5F47_02370</name>
</gene>
<dbReference type="OrthoDB" id="12053at2157"/>
<accession>A0A7D5M2U4</accession>
<dbReference type="AlphaFoldDB" id="A0A7D5M2U4"/>
<evidence type="ECO:0000313" key="2">
    <source>
        <dbReference type="Proteomes" id="UP000509771"/>
    </source>
</evidence>
<reference evidence="1 2" key="1">
    <citation type="submission" date="2018-02" db="EMBL/GenBank/DDBJ databases">
        <title>Complete genome of Nitrosopumilus cobalaminigenes HCA1.</title>
        <authorList>
            <person name="Qin W."/>
            <person name="Zheng Y."/>
            <person name="Stahl D.A."/>
        </authorList>
    </citation>
    <scope>NUCLEOTIDE SEQUENCE [LARGE SCALE GENOMIC DNA]</scope>
    <source>
        <strain evidence="1 2">HCA1</strain>
    </source>
</reference>
<protein>
    <submittedName>
        <fullName evidence="1">Uncharacterized protein</fullName>
    </submittedName>
</protein>
<keyword evidence="2" id="KW-1185">Reference proteome</keyword>
<dbReference type="EMBL" id="CP026993">
    <property type="protein sequence ID" value="QLH02489.1"/>
    <property type="molecule type" value="Genomic_DNA"/>
</dbReference>
<dbReference type="KEGG" id="ncl:C5F47_02370"/>
<evidence type="ECO:0000313" key="1">
    <source>
        <dbReference type="EMBL" id="QLH02489.1"/>
    </source>
</evidence>
<dbReference type="Proteomes" id="UP000509771">
    <property type="component" value="Chromosome"/>
</dbReference>
<organism evidence="1 2">
    <name type="scientific">Nitrosopumilus cobalaminigenes</name>
    <dbReference type="NCBI Taxonomy" id="1470066"/>
    <lineage>
        <taxon>Archaea</taxon>
        <taxon>Nitrososphaerota</taxon>
        <taxon>Nitrososphaeria</taxon>
        <taxon>Nitrosopumilales</taxon>
        <taxon>Nitrosopumilaceae</taxon>
        <taxon>Nitrosopumilus</taxon>
    </lineage>
</organism>
<proteinExistence type="predicted"/>
<sequence>MDETLLKKIDQKIQDSISNKDEIKQLIQLLSNIDDSKSFALGIVVGRIYNAFYYQTKRILDREPTKEEFDEFLEFVKSKKSELDGLW</sequence>
<dbReference type="RefSeq" id="WP_179361323.1">
    <property type="nucleotide sequence ID" value="NZ_CP026993.1"/>
</dbReference>
<name>A0A7D5M2U4_9ARCH</name>
<dbReference type="GeneID" id="56058827"/>